<protein>
    <submittedName>
        <fullName evidence="5">Sugar ABC transporter substrate-binding protein</fullName>
    </submittedName>
</protein>
<dbReference type="Gene3D" id="3.40.190.10">
    <property type="entry name" value="Periplasmic binding protein-like II"/>
    <property type="match status" value="1"/>
</dbReference>
<evidence type="ECO:0000313" key="6">
    <source>
        <dbReference type="Proteomes" id="UP000216352"/>
    </source>
</evidence>
<keyword evidence="6" id="KW-1185">Reference proteome</keyword>
<evidence type="ECO:0000256" key="2">
    <source>
        <dbReference type="ARBA" id="ARBA00022448"/>
    </source>
</evidence>
<reference evidence="5 6" key="1">
    <citation type="journal article" date="2017" name="BMC Genomics">
        <title>Comparative genomic and phylogenomic analyses of the Bifidobacteriaceae family.</title>
        <authorList>
            <person name="Lugli G.A."/>
            <person name="Milani C."/>
            <person name="Turroni F."/>
            <person name="Duranti S."/>
            <person name="Mancabelli L."/>
            <person name="Mangifesta M."/>
            <person name="Ferrario C."/>
            <person name="Modesto M."/>
            <person name="Mattarelli P."/>
            <person name="Jiri K."/>
            <person name="van Sinderen D."/>
            <person name="Ventura M."/>
        </authorList>
    </citation>
    <scope>NUCLEOTIDE SEQUENCE [LARGE SCALE GENOMIC DNA]</scope>
    <source>
        <strain evidence="5 6">DSM 28807</strain>
    </source>
</reference>
<accession>A0A261FSM9</accession>
<dbReference type="PANTHER" id="PTHR30061">
    <property type="entry name" value="MALTOSE-BINDING PERIPLASMIC PROTEIN"/>
    <property type="match status" value="1"/>
</dbReference>
<dbReference type="GO" id="GO:0015768">
    <property type="term" value="P:maltose transport"/>
    <property type="evidence" value="ECO:0007669"/>
    <property type="project" value="TreeGrafter"/>
</dbReference>
<dbReference type="Proteomes" id="UP000216352">
    <property type="component" value="Unassembled WGS sequence"/>
</dbReference>
<feature type="chain" id="PRO_5043153372" evidence="4">
    <location>
        <begin position="28"/>
        <end position="439"/>
    </location>
</feature>
<dbReference type="RefSeq" id="WP_072726962.1">
    <property type="nucleotide sequence ID" value="NZ_BDIS01000028.1"/>
</dbReference>
<dbReference type="GO" id="GO:0042956">
    <property type="term" value="P:maltodextrin transmembrane transport"/>
    <property type="evidence" value="ECO:0007669"/>
    <property type="project" value="TreeGrafter"/>
</dbReference>
<dbReference type="AlphaFoldDB" id="A0A261FSM9"/>
<dbReference type="CDD" id="cd13585">
    <property type="entry name" value="PBP2_TMBP_like"/>
    <property type="match status" value="1"/>
</dbReference>
<proteinExistence type="inferred from homology"/>
<gene>
    <name evidence="5" type="ORF">BLEM_1262</name>
</gene>
<evidence type="ECO:0000256" key="1">
    <source>
        <dbReference type="ARBA" id="ARBA00008520"/>
    </source>
</evidence>
<dbReference type="GO" id="GO:1901982">
    <property type="term" value="F:maltose binding"/>
    <property type="evidence" value="ECO:0007669"/>
    <property type="project" value="TreeGrafter"/>
</dbReference>
<dbReference type="Pfam" id="PF01547">
    <property type="entry name" value="SBP_bac_1"/>
    <property type="match status" value="1"/>
</dbReference>
<name>A0A261FSM9_9BIFI</name>
<keyword evidence="3 4" id="KW-0732">Signal</keyword>
<keyword evidence="2" id="KW-0813">Transport</keyword>
<sequence length="439" mass="46146">MVSFNKVTRVLAGVAATALLIPLAACGSTGGTAANTADIPAQGTDDGTEITLWTRAPLERQAKNAVEAYNASHKNQVKLEIIPNDDMEGKVGGASQTDSLPDILAGDVVRIPYWASEGIFTDISDQIDGLDNLADLQQGHIDAGTVDSAKYTLPFITDVSVMVWNKDLYEEAGLDPEQGPRSIDEFVEQAKAVAALDKDGVAGSYLAGQSGGALIFDLFPSVWADGESVMNEDGTEATLDNDSMKAVLDAYKELANTDNGLGAGSKEETGATWTAPFANGNIGVMPYPNTSVTSIIEAEAEGGFEVGVTPIPGTQEGKTSTFLGGDAMGISKDCENVAQAWNFLYWLMQSDSQAEVFAANGDTASNIETLKTAYEDADPRVQTINSVIIDGNGQTPKTVACNEAFNAAGSPWQLLVQNAVWGDGDLEADNQAITDILAQ</sequence>
<evidence type="ECO:0000256" key="4">
    <source>
        <dbReference type="SAM" id="SignalP"/>
    </source>
</evidence>
<dbReference type="STRING" id="1603886.GCA_001895165_02124"/>
<evidence type="ECO:0000256" key="3">
    <source>
        <dbReference type="ARBA" id="ARBA00022729"/>
    </source>
</evidence>
<dbReference type="PANTHER" id="PTHR30061:SF50">
    <property type="entry name" value="MALTOSE_MALTODEXTRIN-BINDING PERIPLASMIC PROTEIN"/>
    <property type="match status" value="1"/>
</dbReference>
<dbReference type="InterPro" id="IPR006059">
    <property type="entry name" value="SBP"/>
</dbReference>
<organism evidence="5 6">
    <name type="scientific">Bifidobacterium lemurum</name>
    <dbReference type="NCBI Taxonomy" id="1603886"/>
    <lineage>
        <taxon>Bacteria</taxon>
        <taxon>Bacillati</taxon>
        <taxon>Actinomycetota</taxon>
        <taxon>Actinomycetes</taxon>
        <taxon>Bifidobacteriales</taxon>
        <taxon>Bifidobacteriaceae</taxon>
        <taxon>Bifidobacterium</taxon>
    </lineage>
</organism>
<comment type="caution">
    <text evidence="5">The sequence shown here is derived from an EMBL/GenBank/DDBJ whole genome shotgun (WGS) entry which is preliminary data.</text>
</comment>
<dbReference type="EMBL" id="MWWX01000007">
    <property type="protein sequence ID" value="OZG61953.1"/>
    <property type="molecule type" value="Genomic_DNA"/>
</dbReference>
<evidence type="ECO:0000313" key="5">
    <source>
        <dbReference type="EMBL" id="OZG61953.1"/>
    </source>
</evidence>
<dbReference type="GO" id="GO:0055052">
    <property type="term" value="C:ATP-binding cassette (ABC) transporter complex, substrate-binding subunit-containing"/>
    <property type="evidence" value="ECO:0007669"/>
    <property type="project" value="TreeGrafter"/>
</dbReference>
<comment type="similarity">
    <text evidence="1">Belongs to the bacterial solute-binding protein 1 family.</text>
</comment>
<dbReference type="OrthoDB" id="2509690at2"/>
<feature type="signal peptide" evidence="4">
    <location>
        <begin position="1"/>
        <end position="27"/>
    </location>
</feature>
<dbReference type="SUPFAM" id="SSF53850">
    <property type="entry name" value="Periplasmic binding protein-like II"/>
    <property type="match status" value="1"/>
</dbReference>